<dbReference type="PANTHER" id="PTHR30283:SF4">
    <property type="entry name" value="PEROXIDE STRESS RESISTANCE PROTEIN YAAA"/>
    <property type="match status" value="1"/>
</dbReference>
<dbReference type="GO" id="GO:0005829">
    <property type="term" value="C:cytosol"/>
    <property type="evidence" value="ECO:0007669"/>
    <property type="project" value="TreeGrafter"/>
</dbReference>
<organism evidence="2 3">
    <name type="scientific">Symbiodinium natans</name>
    <dbReference type="NCBI Taxonomy" id="878477"/>
    <lineage>
        <taxon>Eukaryota</taxon>
        <taxon>Sar</taxon>
        <taxon>Alveolata</taxon>
        <taxon>Dinophyceae</taxon>
        <taxon>Suessiales</taxon>
        <taxon>Symbiodiniaceae</taxon>
        <taxon>Symbiodinium</taxon>
    </lineage>
</organism>
<dbReference type="Pfam" id="PF03883">
    <property type="entry name" value="H2O2_YaaD"/>
    <property type="match status" value="1"/>
</dbReference>
<feature type="compositionally biased region" description="Low complexity" evidence="1">
    <location>
        <begin position="14"/>
        <end position="27"/>
    </location>
</feature>
<dbReference type="OrthoDB" id="411266at2759"/>
<keyword evidence="3" id="KW-1185">Reference proteome</keyword>
<gene>
    <name evidence="2" type="ORF">SNAT2548_LOCUS27050</name>
</gene>
<protein>
    <submittedName>
        <fullName evidence="2">Uncharacterized protein</fullName>
    </submittedName>
</protein>
<dbReference type="Proteomes" id="UP000604046">
    <property type="component" value="Unassembled WGS sequence"/>
</dbReference>
<dbReference type="HAMAP" id="MF_00652">
    <property type="entry name" value="UPF0246"/>
    <property type="match status" value="1"/>
</dbReference>
<reference evidence="2" key="1">
    <citation type="submission" date="2021-02" db="EMBL/GenBank/DDBJ databases">
        <authorList>
            <person name="Dougan E. K."/>
            <person name="Rhodes N."/>
            <person name="Thang M."/>
            <person name="Chan C."/>
        </authorList>
    </citation>
    <scope>NUCLEOTIDE SEQUENCE</scope>
</reference>
<feature type="region of interest" description="Disordered" evidence="1">
    <location>
        <begin position="246"/>
        <end position="268"/>
    </location>
</feature>
<evidence type="ECO:0000256" key="1">
    <source>
        <dbReference type="SAM" id="MobiDB-lite"/>
    </source>
</evidence>
<feature type="region of interest" description="Disordered" evidence="1">
    <location>
        <begin position="1"/>
        <end position="27"/>
    </location>
</feature>
<dbReference type="InterPro" id="IPR005583">
    <property type="entry name" value="YaaA"/>
</dbReference>
<sequence length="268" mass="29644">MLALLSPAKTMDMSPSATTTKSKPSSLLSKRTEEILAALKKMPAKELKRMMKLSDELTKQTAERFAKFKAQPSKAACLAFDGPAFRGFAAKGFSKADEKHAQRSVRILCALYGVLKPYDLIRPYRLEMTSKLRGSTMYDVWGDSITDALAKDLKASKAKFLVNCASQEFWKAVRLRKLPTSVKVITCDFAGPSSLVKQARGAMCKYIVQKRVKDPAGLKKFTGDAQNRFAFNAAKSSDSKLMFTRGGATKRKTVEAAPGSKKRKRTHK</sequence>
<accession>A0A812SJQ0</accession>
<dbReference type="EMBL" id="CAJNDS010002453">
    <property type="protein sequence ID" value="CAE7481814.1"/>
    <property type="molecule type" value="Genomic_DNA"/>
</dbReference>
<dbReference type="PANTHER" id="PTHR30283">
    <property type="entry name" value="PEROXIDE STRESS RESPONSE PROTEIN YAAA"/>
    <property type="match status" value="1"/>
</dbReference>
<proteinExistence type="inferred from homology"/>
<dbReference type="GO" id="GO:0033194">
    <property type="term" value="P:response to hydroperoxide"/>
    <property type="evidence" value="ECO:0007669"/>
    <property type="project" value="TreeGrafter"/>
</dbReference>
<name>A0A812SJQ0_9DINO</name>
<evidence type="ECO:0000313" key="2">
    <source>
        <dbReference type="EMBL" id="CAE7481814.1"/>
    </source>
</evidence>
<comment type="caution">
    <text evidence="2">The sequence shown here is derived from an EMBL/GenBank/DDBJ whole genome shotgun (WGS) entry which is preliminary data.</text>
</comment>
<dbReference type="AlphaFoldDB" id="A0A812SJQ0"/>
<evidence type="ECO:0000313" key="3">
    <source>
        <dbReference type="Proteomes" id="UP000604046"/>
    </source>
</evidence>